<comment type="caution">
    <text evidence="2">The sequence shown here is derived from an EMBL/GenBank/DDBJ whole genome shotgun (WGS) entry which is preliminary data.</text>
</comment>
<gene>
    <name evidence="2" type="ORF">N7509_000647</name>
</gene>
<evidence type="ECO:0000313" key="3">
    <source>
        <dbReference type="Proteomes" id="UP001147747"/>
    </source>
</evidence>
<name>A0A9X0BED7_9EURO</name>
<dbReference type="AlphaFoldDB" id="A0A9X0BED7"/>
<protein>
    <recommendedName>
        <fullName evidence="4">Zn(2)-C6 fungal-type domain-containing protein</fullName>
    </recommendedName>
</protein>
<feature type="compositionally biased region" description="Basic and acidic residues" evidence="1">
    <location>
        <begin position="93"/>
        <end position="105"/>
    </location>
</feature>
<feature type="region of interest" description="Disordered" evidence="1">
    <location>
        <begin position="84"/>
        <end position="105"/>
    </location>
</feature>
<evidence type="ECO:0000256" key="1">
    <source>
        <dbReference type="SAM" id="MobiDB-lite"/>
    </source>
</evidence>
<keyword evidence="3" id="KW-1185">Reference proteome</keyword>
<reference evidence="2" key="1">
    <citation type="submission" date="2022-12" db="EMBL/GenBank/DDBJ databases">
        <authorList>
            <person name="Petersen C."/>
        </authorList>
    </citation>
    <scope>NUCLEOTIDE SEQUENCE</scope>
    <source>
        <strain evidence="2">IBT 29677</strain>
    </source>
</reference>
<dbReference type="EMBL" id="JAPZBU010000003">
    <property type="protein sequence ID" value="KAJ5414020.1"/>
    <property type="molecule type" value="Genomic_DNA"/>
</dbReference>
<dbReference type="OrthoDB" id="10067394at2759"/>
<accession>A0A9X0BED7</accession>
<sequence length="202" mass="21761">MTTTTGPSRTGPITFPFWLRFATAHTAASDGIGEPKKPPCVACYESGKECILTKSRRGGNFRHFRAGSRLGTAAPDNTILTQPDKVFGPQRDVSSDDERSTARDDSGGVLAMELRNPSDALHILALSGDQPRARHSRTSPNGAVVPIVQGSTTTAANQPLESQHHVHPVCTVFDDYELVQRGLLRPSLVSELLLKSVISAVY</sequence>
<organism evidence="2 3">
    <name type="scientific">Penicillium cosmopolitanum</name>
    <dbReference type="NCBI Taxonomy" id="1131564"/>
    <lineage>
        <taxon>Eukaryota</taxon>
        <taxon>Fungi</taxon>
        <taxon>Dikarya</taxon>
        <taxon>Ascomycota</taxon>
        <taxon>Pezizomycotina</taxon>
        <taxon>Eurotiomycetes</taxon>
        <taxon>Eurotiomycetidae</taxon>
        <taxon>Eurotiales</taxon>
        <taxon>Aspergillaceae</taxon>
        <taxon>Penicillium</taxon>
    </lineage>
</organism>
<evidence type="ECO:0000313" key="2">
    <source>
        <dbReference type="EMBL" id="KAJ5414020.1"/>
    </source>
</evidence>
<evidence type="ECO:0008006" key="4">
    <source>
        <dbReference type="Google" id="ProtNLM"/>
    </source>
</evidence>
<dbReference type="GeneID" id="81364264"/>
<proteinExistence type="predicted"/>
<reference evidence="2" key="2">
    <citation type="journal article" date="2023" name="IMA Fungus">
        <title>Comparative genomic study of the Penicillium genus elucidates a diverse pangenome and 15 lateral gene transfer events.</title>
        <authorList>
            <person name="Petersen C."/>
            <person name="Sorensen T."/>
            <person name="Nielsen M.R."/>
            <person name="Sondergaard T.E."/>
            <person name="Sorensen J.L."/>
            <person name="Fitzpatrick D.A."/>
            <person name="Frisvad J.C."/>
            <person name="Nielsen K.L."/>
        </authorList>
    </citation>
    <scope>NUCLEOTIDE SEQUENCE</scope>
    <source>
        <strain evidence="2">IBT 29677</strain>
    </source>
</reference>
<dbReference type="Proteomes" id="UP001147747">
    <property type="component" value="Unassembled WGS sequence"/>
</dbReference>
<dbReference type="RefSeq" id="XP_056493866.1">
    <property type="nucleotide sequence ID" value="XM_056625284.1"/>
</dbReference>